<dbReference type="EC" id="2.7.13.3" evidence="3"/>
<accession>A0A1H9QMD9</accession>
<dbReference type="SMART" id="SM00387">
    <property type="entry name" value="HATPase_c"/>
    <property type="match status" value="1"/>
</dbReference>
<dbReference type="SUPFAM" id="SSF55874">
    <property type="entry name" value="ATPase domain of HSP90 chaperone/DNA topoisomerase II/histidine kinase"/>
    <property type="match status" value="1"/>
</dbReference>
<sequence>MIDLTIVLFERISLLLLAAFMLTQLPGFRSLLDRDIAIDTVIYLSLVFGFMGILGTYTGVLIELETMALESRFTLVTQDGVLIGFSMVVVMIAGLLGGPFVGLGSGIIPGIFLMLLGGEAWLANCLINPLAGLITGWTGQFFSEERVIAPGKAMFIGMFPPVLHMGLLLIFINDQQKGVELVNTVGIPLVITNAIALAIFTMMIRAALHETEREAAIETNRALSIAEKALPILQDASLAENAEKMAKLLFDELDVAAIAITDKQKVLSHVGLGDDHHHLGEPLKMRLSQKALDTGNIQVAYEREDIHCRIDTCPLKTAIMVPIYRSGEIIGLINLYFRNSQQIRAVEIELAKGLGTIISNQISGFEAERMKELLKEAEIRNLQAQINPHFLFNTFNLLHSLMRVNPEKARHILIQLSQYMRANLSIASKSTIFLKDELAHVNAYIEIVTARFMDQLIVNKTIDKGMENVMIPPATLQPLVENSIQHGLKHIKIKGKIEIKITREGDWVFLTVEDNGRGFPEHQFELLGKEPITSLNGNGTALYNINERLKGIMGEESRLQFINLPNEGSAVLFKIRAFTGE</sequence>
<evidence type="ECO:0000256" key="4">
    <source>
        <dbReference type="ARBA" id="ARBA00022475"/>
    </source>
</evidence>
<dbReference type="EMBL" id="FOGL01000007">
    <property type="protein sequence ID" value="SER60903.1"/>
    <property type="molecule type" value="Genomic_DNA"/>
</dbReference>
<dbReference type="InterPro" id="IPR029016">
    <property type="entry name" value="GAF-like_dom_sf"/>
</dbReference>
<dbReference type="Pfam" id="PF07694">
    <property type="entry name" value="5TM-5TMR_LYT"/>
    <property type="match status" value="1"/>
</dbReference>
<keyword evidence="7 14" id="KW-0812">Transmembrane</keyword>
<evidence type="ECO:0000256" key="12">
    <source>
        <dbReference type="ARBA" id="ARBA00023012"/>
    </source>
</evidence>
<comment type="catalytic activity">
    <reaction evidence="1">
        <text>ATP + protein L-histidine = ADP + protein N-phospho-L-histidine.</text>
        <dbReference type="EC" id="2.7.13.3"/>
    </reaction>
</comment>
<dbReference type="Pfam" id="PF02518">
    <property type="entry name" value="HATPase_c"/>
    <property type="match status" value="1"/>
</dbReference>
<proteinExistence type="predicted"/>
<evidence type="ECO:0000256" key="14">
    <source>
        <dbReference type="SAM" id="Phobius"/>
    </source>
</evidence>
<feature type="transmembrane region" description="Helical" evidence="14">
    <location>
        <begin position="41"/>
        <end position="62"/>
    </location>
</feature>
<dbReference type="Gene3D" id="3.30.565.10">
    <property type="entry name" value="Histidine kinase-like ATPase, C-terminal domain"/>
    <property type="match status" value="1"/>
</dbReference>
<evidence type="ECO:0000313" key="17">
    <source>
        <dbReference type="Proteomes" id="UP000199687"/>
    </source>
</evidence>
<evidence type="ECO:0000256" key="6">
    <source>
        <dbReference type="ARBA" id="ARBA00022679"/>
    </source>
</evidence>
<dbReference type="InterPro" id="IPR010559">
    <property type="entry name" value="Sig_transdc_His_kin_internal"/>
</dbReference>
<keyword evidence="6" id="KW-0808">Transferase</keyword>
<dbReference type="STRING" id="531814.SAMN04487944_1078"/>
<evidence type="ECO:0000313" key="16">
    <source>
        <dbReference type="EMBL" id="SER60903.1"/>
    </source>
</evidence>
<keyword evidence="4" id="KW-1003">Cell membrane</keyword>
<evidence type="ECO:0000256" key="5">
    <source>
        <dbReference type="ARBA" id="ARBA00022553"/>
    </source>
</evidence>
<dbReference type="InterPro" id="IPR050640">
    <property type="entry name" value="Bact_2-comp_sensor_kinase"/>
</dbReference>
<evidence type="ECO:0000256" key="2">
    <source>
        <dbReference type="ARBA" id="ARBA00004651"/>
    </source>
</evidence>
<evidence type="ECO:0000256" key="13">
    <source>
        <dbReference type="ARBA" id="ARBA00023136"/>
    </source>
</evidence>
<protein>
    <recommendedName>
        <fullName evidence="3">histidine kinase</fullName>
        <ecNumber evidence="3">2.7.13.3</ecNumber>
    </recommendedName>
</protein>
<feature type="transmembrane region" description="Helical" evidence="14">
    <location>
        <begin position="82"/>
        <end position="115"/>
    </location>
</feature>
<evidence type="ECO:0000259" key="15">
    <source>
        <dbReference type="SMART" id="SM00387"/>
    </source>
</evidence>
<name>A0A1H9QMD9_9BACI</name>
<dbReference type="InterPro" id="IPR036890">
    <property type="entry name" value="HATPase_C_sf"/>
</dbReference>
<evidence type="ECO:0000256" key="9">
    <source>
        <dbReference type="ARBA" id="ARBA00022777"/>
    </source>
</evidence>
<dbReference type="Gene3D" id="3.30.450.40">
    <property type="match status" value="1"/>
</dbReference>
<dbReference type="SUPFAM" id="SSF55781">
    <property type="entry name" value="GAF domain-like"/>
    <property type="match status" value="1"/>
</dbReference>
<feature type="transmembrane region" description="Helical" evidence="14">
    <location>
        <begin position="154"/>
        <end position="173"/>
    </location>
</feature>
<gene>
    <name evidence="16" type="ORF">SAMN04487944_1078</name>
</gene>
<keyword evidence="12" id="KW-0902">Two-component regulatory system</keyword>
<dbReference type="GO" id="GO:0000155">
    <property type="term" value="F:phosphorelay sensor kinase activity"/>
    <property type="evidence" value="ECO:0007669"/>
    <property type="project" value="InterPro"/>
</dbReference>
<keyword evidence="9 16" id="KW-0418">Kinase</keyword>
<evidence type="ECO:0000256" key="8">
    <source>
        <dbReference type="ARBA" id="ARBA00022741"/>
    </source>
</evidence>
<dbReference type="Proteomes" id="UP000199687">
    <property type="component" value="Unassembled WGS sequence"/>
</dbReference>
<organism evidence="16 17">
    <name type="scientific">Gracilibacillus ureilyticus</name>
    <dbReference type="NCBI Taxonomy" id="531814"/>
    <lineage>
        <taxon>Bacteria</taxon>
        <taxon>Bacillati</taxon>
        <taxon>Bacillota</taxon>
        <taxon>Bacilli</taxon>
        <taxon>Bacillales</taxon>
        <taxon>Bacillaceae</taxon>
        <taxon>Gracilibacillus</taxon>
    </lineage>
</organism>
<evidence type="ECO:0000256" key="1">
    <source>
        <dbReference type="ARBA" id="ARBA00000085"/>
    </source>
</evidence>
<keyword evidence="11 14" id="KW-1133">Transmembrane helix</keyword>
<dbReference type="Pfam" id="PF06580">
    <property type="entry name" value="His_kinase"/>
    <property type="match status" value="1"/>
</dbReference>
<reference evidence="16 17" key="1">
    <citation type="submission" date="2016-10" db="EMBL/GenBank/DDBJ databases">
        <authorList>
            <person name="de Groot N.N."/>
        </authorList>
    </citation>
    <scope>NUCLEOTIDE SEQUENCE [LARGE SCALE GENOMIC DNA]</scope>
    <source>
        <strain evidence="16 17">CGMCC 1.7727</strain>
    </source>
</reference>
<dbReference type="OrthoDB" id="9776552at2"/>
<evidence type="ECO:0000256" key="3">
    <source>
        <dbReference type="ARBA" id="ARBA00012438"/>
    </source>
</evidence>
<dbReference type="GO" id="GO:0071555">
    <property type="term" value="P:cell wall organization"/>
    <property type="evidence" value="ECO:0007669"/>
    <property type="project" value="InterPro"/>
</dbReference>
<keyword evidence="17" id="KW-1185">Reference proteome</keyword>
<evidence type="ECO:0000256" key="10">
    <source>
        <dbReference type="ARBA" id="ARBA00022840"/>
    </source>
</evidence>
<feature type="domain" description="Histidine kinase/HSP90-like ATPase" evidence="15">
    <location>
        <begin position="471"/>
        <end position="579"/>
    </location>
</feature>
<comment type="subcellular location">
    <subcellularLocation>
        <location evidence="2">Cell membrane</location>
        <topology evidence="2">Multi-pass membrane protein</topology>
    </subcellularLocation>
</comment>
<keyword evidence="10" id="KW-0067">ATP-binding</keyword>
<dbReference type="PANTHER" id="PTHR34220:SF7">
    <property type="entry name" value="SENSOR HISTIDINE KINASE YPDA"/>
    <property type="match status" value="1"/>
</dbReference>
<feature type="transmembrane region" description="Helical" evidence="14">
    <location>
        <begin position="185"/>
        <end position="204"/>
    </location>
</feature>
<keyword evidence="5" id="KW-0597">Phosphoprotein</keyword>
<keyword evidence="8" id="KW-0547">Nucleotide-binding</keyword>
<dbReference type="PANTHER" id="PTHR34220">
    <property type="entry name" value="SENSOR HISTIDINE KINASE YPDA"/>
    <property type="match status" value="1"/>
</dbReference>
<dbReference type="GO" id="GO:0005524">
    <property type="term" value="F:ATP binding"/>
    <property type="evidence" value="ECO:0007669"/>
    <property type="project" value="UniProtKB-KW"/>
</dbReference>
<keyword evidence="13 14" id="KW-0472">Membrane</keyword>
<dbReference type="GO" id="GO:0005886">
    <property type="term" value="C:plasma membrane"/>
    <property type="evidence" value="ECO:0007669"/>
    <property type="project" value="UniProtKB-SubCell"/>
</dbReference>
<feature type="transmembrane region" description="Helical" evidence="14">
    <location>
        <begin position="12"/>
        <end position="29"/>
    </location>
</feature>
<dbReference type="InterPro" id="IPR003594">
    <property type="entry name" value="HATPase_dom"/>
</dbReference>
<dbReference type="InterPro" id="IPR011620">
    <property type="entry name" value="Sig_transdc_His_kinase_LytS_TM"/>
</dbReference>
<feature type="transmembrane region" description="Helical" evidence="14">
    <location>
        <begin position="121"/>
        <end position="142"/>
    </location>
</feature>
<dbReference type="RefSeq" id="WP_089740420.1">
    <property type="nucleotide sequence ID" value="NZ_FOGL01000007.1"/>
</dbReference>
<dbReference type="AlphaFoldDB" id="A0A1H9QMD9"/>
<evidence type="ECO:0000256" key="11">
    <source>
        <dbReference type="ARBA" id="ARBA00022989"/>
    </source>
</evidence>
<evidence type="ECO:0000256" key="7">
    <source>
        <dbReference type="ARBA" id="ARBA00022692"/>
    </source>
</evidence>